<evidence type="ECO:0000256" key="1">
    <source>
        <dbReference type="ARBA" id="ARBA00002777"/>
    </source>
</evidence>
<keyword evidence="9 10" id="KW-0486">Methionine biosynthesis</keyword>
<evidence type="ECO:0000256" key="3">
    <source>
        <dbReference type="ARBA" id="ARBA00009553"/>
    </source>
</evidence>
<feature type="binding site" evidence="10 11">
    <location>
        <position position="569"/>
    </location>
    <ligand>
        <name>5-methyltetrahydropteroyltri-L-glutamate</name>
        <dbReference type="ChEBI" id="CHEBI:58207"/>
    </ligand>
</feature>
<feature type="binding site" evidence="10 11">
    <location>
        <position position="607"/>
    </location>
    <ligand>
        <name>L-homocysteine</name>
        <dbReference type="ChEBI" id="CHEBI:58199"/>
    </ligand>
</feature>
<comment type="cofactor">
    <cofactor evidence="12">
        <name>Zn(2+)</name>
        <dbReference type="ChEBI" id="CHEBI:29105"/>
    </cofactor>
    <text evidence="12">Binds 2 Zn(2+) ions per subunit.</text>
</comment>
<dbReference type="InterPro" id="IPR002629">
    <property type="entry name" value="Met_Synth_C/arc"/>
</dbReference>
<keyword evidence="5 10" id="KW-0028">Amino-acid biosynthesis</keyword>
<feature type="binding site" evidence="10">
    <location>
        <position position="492"/>
    </location>
    <ligand>
        <name>L-homocysteine</name>
        <dbReference type="ChEBI" id="CHEBI:58199"/>
    </ligand>
</feature>
<comment type="function">
    <text evidence="1 10">Catalyzes the transfer of a methyl group from 5-methyltetrahydrofolate to homocysteine resulting in methionine formation.</text>
</comment>
<dbReference type="GO" id="GO:0008270">
    <property type="term" value="F:zinc ion binding"/>
    <property type="evidence" value="ECO:0007669"/>
    <property type="project" value="InterPro"/>
</dbReference>
<dbReference type="InterPro" id="IPR013215">
    <property type="entry name" value="Cbl-indep_Met_Synth_N"/>
</dbReference>
<dbReference type="Pfam" id="PF08267">
    <property type="entry name" value="Meth_synt_1"/>
    <property type="match status" value="1"/>
</dbReference>
<evidence type="ECO:0000256" key="13">
    <source>
        <dbReference type="PIRSR" id="PIRSR000382-3"/>
    </source>
</evidence>
<accession>A0A8G2FAU6</accession>
<feature type="domain" description="Cobalamin-independent methionine synthase MetE N-terminal" evidence="15">
    <location>
        <begin position="3"/>
        <end position="308"/>
    </location>
</feature>
<feature type="binding site" evidence="12">
    <location>
        <position position="651"/>
    </location>
    <ligand>
        <name>Zn(2+)</name>
        <dbReference type="ChEBI" id="CHEBI:29105"/>
        <label>1</label>
        <note>catalytic</note>
    </ligand>
</feature>
<dbReference type="CDD" id="cd03311">
    <property type="entry name" value="CIMS_C_terminal_like"/>
    <property type="match status" value="1"/>
</dbReference>
<evidence type="ECO:0000256" key="8">
    <source>
        <dbReference type="ARBA" id="ARBA00022833"/>
    </source>
</evidence>
<name>A0A8G2FAU6_9BACT</name>
<keyword evidence="7 10" id="KW-0479">Metal-binding</keyword>
<feature type="binding site" evidence="11">
    <location>
        <position position="18"/>
    </location>
    <ligand>
        <name>5-methyltetrahydropteroyltri-L-glutamate</name>
        <dbReference type="ChEBI" id="CHEBI:58207"/>
    </ligand>
</feature>
<feature type="binding site" evidence="10">
    <location>
        <position position="649"/>
    </location>
    <ligand>
        <name>Zn(2+)</name>
        <dbReference type="ChEBI" id="CHEBI:29105"/>
        <note>catalytic</note>
    </ligand>
</feature>
<feature type="binding site" evidence="10 11">
    <location>
        <position position="607"/>
    </location>
    <ligand>
        <name>L-methionine</name>
        <dbReference type="ChEBI" id="CHEBI:57844"/>
    </ligand>
</feature>
<evidence type="ECO:0000256" key="11">
    <source>
        <dbReference type="PIRSR" id="PIRSR000382-1"/>
    </source>
</evidence>
<keyword evidence="8 10" id="KW-0862">Zinc</keyword>
<dbReference type="NCBIfam" id="NF003556">
    <property type="entry name" value="PRK05222.1"/>
    <property type="match status" value="1"/>
</dbReference>
<keyword evidence="4 10" id="KW-0489">Methyltransferase</keyword>
<dbReference type="PANTHER" id="PTHR30519">
    <property type="entry name" value="5-METHYLTETRAHYDROPTEROYLTRIGLUTAMATE--HOMOCYSTEINE METHYLTRANSFERASE"/>
    <property type="match status" value="1"/>
</dbReference>
<comment type="cofactor">
    <cofactor evidence="10">
        <name>Zn(2+)</name>
        <dbReference type="ChEBI" id="CHEBI:29105"/>
    </cofactor>
    <text evidence="10">Binds 1 zinc ion per subunit.</text>
</comment>
<feature type="binding site" evidence="10">
    <location>
        <position position="613"/>
    </location>
    <ligand>
        <name>5-methyltetrahydropteroyltri-L-glutamate</name>
        <dbReference type="ChEBI" id="CHEBI:58207"/>
    </ligand>
</feature>
<feature type="binding site" evidence="11">
    <location>
        <position position="120"/>
    </location>
    <ligand>
        <name>5-methyltetrahydropteroyltri-L-glutamate</name>
        <dbReference type="ChEBI" id="CHEBI:58207"/>
    </ligand>
</feature>
<dbReference type="UniPathway" id="UPA00051">
    <property type="reaction ID" value="UER00082"/>
</dbReference>
<dbReference type="NCBIfam" id="TIGR01371">
    <property type="entry name" value="met_syn_B12ind"/>
    <property type="match status" value="1"/>
</dbReference>
<feature type="binding site" evidence="10 11">
    <location>
        <begin position="439"/>
        <end position="441"/>
    </location>
    <ligand>
        <name>L-homocysteine</name>
        <dbReference type="ChEBI" id="CHEBI:58199"/>
    </ligand>
</feature>
<dbReference type="PIRSF" id="PIRSF000382">
    <property type="entry name" value="MeTrfase_B12_ind"/>
    <property type="match status" value="1"/>
</dbReference>
<feature type="binding site" evidence="10">
    <location>
        <begin position="15"/>
        <end position="18"/>
    </location>
    <ligand>
        <name>5-methyltetrahydropteroyltri-L-glutamate</name>
        <dbReference type="ChEBI" id="CHEBI:58207"/>
    </ligand>
</feature>
<evidence type="ECO:0000256" key="10">
    <source>
        <dbReference type="HAMAP-Rule" id="MF_00172"/>
    </source>
</evidence>
<feature type="active site" description="Proton donor" evidence="10 13">
    <location>
        <position position="702"/>
    </location>
</feature>
<feature type="binding site" evidence="10">
    <location>
        <position position="673"/>
    </location>
    <ligand>
        <name>Zn(2+)</name>
        <dbReference type="ChEBI" id="CHEBI:29105"/>
        <note>catalytic</note>
    </ligand>
</feature>
<feature type="binding site" evidence="12">
    <location>
        <position position="673"/>
    </location>
    <ligand>
        <name>Zn(2+)</name>
        <dbReference type="ChEBI" id="CHEBI:29105"/>
        <label>1</label>
        <note>catalytic</note>
    </ligand>
</feature>
<dbReference type="InterPro" id="IPR006276">
    <property type="entry name" value="Cobalamin-indep_Met_synthase"/>
</dbReference>
<organism evidence="16 17">
    <name type="scientific">Halodesulfovibrio aestuarii</name>
    <dbReference type="NCBI Taxonomy" id="126333"/>
    <lineage>
        <taxon>Bacteria</taxon>
        <taxon>Pseudomonadati</taxon>
        <taxon>Thermodesulfobacteriota</taxon>
        <taxon>Desulfovibrionia</taxon>
        <taxon>Desulfovibrionales</taxon>
        <taxon>Desulfovibrionaceae</taxon>
        <taxon>Halodesulfovibrio</taxon>
    </lineage>
</organism>
<proteinExistence type="inferred from homology"/>
<dbReference type="Pfam" id="PF01717">
    <property type="entry name" value="Meth_synt_2"/>
    <property type="match status" value="1"/>
</dbReference>
<reference evidence="16 17" key="1">
    <citation type="submission" date="2016-11" db="EMBL/GenBank/DDBJ databases">
        <authorList>
            <person name="Varghese N."/>
            <person name="Submissions S."/>
        </authorList>
    </citation>
    <scope>NUCLEOTIDE SEQUENCE [LARGE SCALE GENOMIC DNA]</scope>
    <source>
        <strain evidence="16 17">DSM 17919</strain>
    </source>
</reference>
<feature type="binding site" evidence="12">
    <location>
        <position position="734"/>
    </location>
    <ligand>
        <name>Zn(2+)</name>
        <dbReference type="ChEBI" id="CHEBI:29105"/>
        <label>1</label>
        <note>catalytic</note>
    </ligand>
</feature>
<dbReference type="HAMAP" id="MF_00172">
    <property type="entry name" value="Meth_synth"/>
    <property type="match status" value="1"/>
</dbReference>
<feature type="binding site" evidence="10">
    <location>
        <position position="115"/>
    </location>
    <ligand>
        <name>5-methyltetrahydropteroyltri-L-glutamate</name>
        <dbReference type="ChEBI" id="CHEBI:58207"/>
    </ligand>
</feature>
<evidence type="ECO:0000313" key="16">
    <source>
        <dbReference type="EMBL" id="SHI99954.1"/>
    </source>
</evidence>
<evidence type="ECO:0000256" key="9">
    <source>
        <dbReference type="ARBA" id="ARBA00023167"/>
    </source>
</evidence>
<dbReference type="SUPFAM" id="SSF51726">
    <property type="entry name" value="UROD/MetE-like"/>
    <property type="match status" value="2"/>
</dbReference>
<comment type="caution">
    <text evidence="16">The sequence shown here is derived from an EMBL/GenBank/DDBJ whole genome shotgun (WGS) entry which is preliminary data.</text>
</comment>
<dbReference type="Gene3D" id="3.20.20.210">
    <property type="match status" value="2"/>
</dbReference>
<evidence type="ECO:0000256" key="2">
    <source>
        <dbReference type="ARBA" id="ARBA00004681"/>
    </source>
</evidence>
<protein>
    <recommendedName>
        <fullName evidence="10">5-methyltetrahydropteroyltriglutamate--homocysteine methyltransferase</fullName>
        <ecNumber evidence="10">2.1.1.14</ecNumber>
    </recommendedName>
    <alternativeName>
        <fullName evidence="10">Cobalamin-independent methionine synthase</fullName>
    </alternativeName>
    <alternativeName>
        <fullName evidence="10">Methionine synthase, vitamin-B12 independent isozyme</fullName>
    </alternativeName>
</protein>
<dbReference type="EMBL" id="FQZR01000003">
    <property type="protein sequence ID" value="SHI99954.1"/>
    <property type="molecule type" value="Genomic_DNA"/>
</dbReference>
<feature type="binding site" evidence="10 11">
    <location>
        <begin position="439"/>
        <end position="441"/>
    </location>
    <ligand>
        <name>L-methionine</name>
        <dbReference type="ChEBI" id="CHEBI:57844"/>
    </ligand>
</feature>
<feature type="binding site" evidence="10">
    <location>
        <position position="651"/>
    </location>
    <ligand>
        <name>Zn(2+)</name>
        <dbReference type="ChEBI" id="CHEBI:29105"/>
        <note>catalytic</note>
    </ligand>
</feature>
<evidence type="ECO:0000256" key="6">
    <source>
        <dbReference type="ARBA" id="ARBA00022679"/>
    </source>
</evidence>
<feature type="domain" description="Cobalamin-independent methionine synthase MetE C-terminal/archaeal" evidence="14">
    <location>
        <begin position="435"/>
        <end position="756"/>
    </location>
</feature>
<keyword evidence="10" id="KW-0677">Repeat</keyword>
<dbReference type="Proteomes" id="UP000184001">
    <property type="component" value="Unassembled WGS sequence"/>
</dbReference>
<evidence type="ECO:0000256" key="4">
    <source>
        <dbReference type="ARBA" id="ARBA00022603"/>
    </source>
</evidence>
<dbReference type="RefSeq" id="WP_020000719.1">
    <property type="nucleotide sequence ID" value="NZ_CP192217.1"/>
</dbReference>
<dbReference type="AlphaFoldDB" id="A0A8G2FAU6"/>
<dbReference type="GO" id="GO:0003871">
    <property type="term" value="F:5-methyltetrahydropteroyltriglutamate-homocysteine S-methyltransferase activity"/>
    <property type="evidence" value="ECO:0007669"/>
    <property type="project" value="UniProtKB-UniRule"/>
</dbReference>
<evidence type="ECO:0000256" key="7">
    <source>
        <dbReference type="ARBA" id="ARBA00022723"/>
    </source>
</evidence>
<feature type="binding site" evidence="10 11">
    <location>
        <begin position="523"/>
        <end position="524"/>
    </location>
    <ligand>
        <name>5-methyltetrahydropteroyltri-L-glutamate</name>
        <dbReference type="ChEBI" id="CHEBI:58207"/>
    </ligand>
</feature>
<comment type="similarity">
    <text evidence="3 10">Belongs to the vitamin-B12 independent methionine synthase family.</text>
</comment>
<dbReference type="GO" id="GO:0032259">
    <property type="term" value="P:methylation"/>
    <property type="evidence" value="ECO:0007669"/>
    <property type="project" value="UniProtKB-KW"/>
</dbReference>
<comment type="catalytic activity">
    <reaction evidence="10">
        <text>5-methyltetrahydropteroyltri-L-glutamate + L-homocysteine = tetrahydropteroyltri-L-glutamate + L-methionine</text>
        <dbReference type="Rhea" id="RHEA:21196"/>
        <dbReference type="ChEBI" id="CHEBI:57844"/>
        <dbReference type="ChEBI" id="CHEBI:58140"/>
        <dbReference type="ChEBI" id="CHEBI:58199"/>
        <dbReference type="ChEBI" id="CHEBI:58207"/>
        <dbReference type="EC" id="2.1.1.14"/>
    </reaction>
</comment>
<feature type="binding site" evidence="10">
    <location>
        <position position="734"/>
    </location>
    <ligand>
        <name>Zn(2+)</name>
        <dbReference type="ChEBI" id="CHEBI:29105"/>
        <note>catalytic</note>
    </ligand>
</feature>
<dbReference type="CDD" id="cd03312">
    <property type="entry name" value="CIMS_N_terminal_like"/>
    <property type="match status" value="1"/>
</dbReference>
<feature type="binding site" evidence="10 11">
    <location>
        <position position="492"/>
    </location>
    <ligand>
        <name>L-methionine</name>
        <dbReference type="ChEBI" id="CHEBI:57844"/>
    </ligand>
</feature>
<keyword evidence="6 10" id="KW-0808">Transferase</keyword>
<comment type="pathway">
    <text evidence="2 10">Amino-acid biosynthesis; L-methionine biosynthesis via de novo pathway; L-methionine from L-homocysteine (MetE route): step 1/1.</text>
</comment>
<evidence type="ECO:0000313" key="17">
    <source>
        <dbReference type="Proteomes" id="UP000184001"/>
    </source>
</evidence>
<dbReference type="InterPro" id="IPR038071">
    <property type="entry name" value="UROD/MetE-like_sf"/>
</dbReference>
<dbReference type="EC" id="2.1.1.14" evidence="10"/>
<gene>
    <name evidence="10" type="primary">metE</name>
    <name evidence="16" type="ORF">SAMN05660830_01316</name>
</gene>
<evidence type="ECO:0000259" key="14">
    <source>
        <dbReference type="Pfam" id="PF01717"/>
    </source>
</evidence>
<evidence type="ECO:0000256" key="5">
    <source>
        <dbReference type="ARBA" id="ARBA00022605"/>
    </source>
</evidence>
<sequence length="762" mass="85508">MEKHILGFPRIGAHRELKKALEAYWRGVSSTSELLSVSQDLKERHWRIQHEAGLSYVSTGDFSFYDHVLDTTAMLGAIPERFDVGGSSTTSDLSTYFRMARGDASRNIPPMEMTKWFNTNYHYIVPEITASQQFTLSSTTLIDDTRRAIACGYVPKPVLVGPITYLSLAKGVDGYDCWQSLDAVIGVYKEIVTQLDPLCRWIQIDEPILCADMSPVAREAFLQAYDVLNASVNSAGLLLTTYFDALDDNLDIAFASGCAGVHVDLTRGGANLDAYIEKLPSSMALSIGLIDGRNVWKTDYEKVLTKVNGSLDALPAERVLVGSSCSLLHSPVDLASETKLDEELKSWLAFAVQKCQEVSDVENLLSERSGTGRTEGVAILDRNTSAINSRRLSRRVHNPLVQERVSAIDEKMFCRQQPYEVRKNTQAWLDLPQYPTTTIGSFPQTSEIRAKRSAFKKGILTEENYEGFIKKEIQRVVKEQEALGLDILVHGEPERNDMVEYFGQQMDGFCFTSSGWVQSYGSRCVKPPIIYGDISRPNPMTVKWITYAASLTHKHMKGMLTGPVTILCWSFVRDDMERADVCRQLALAIRDEVKDLEDAKVKILQIDEAAFSEGMPIKQKDREKYLAWAVDCFRLSTSCVDDSTQIHSHMCYSEFNDIIGSIAAMDADVISIEASRSKMELLDAFKSFDYPNEIGPGIYDIHSPRVPTKEEMVQLLEDATAYIPKERLWVNPDCGLKTRDWPECIASLRNMVAAAHEMRKRG</sequence>
<evidence type="ECO:0000256" key="12">
    <source>
        <dbReference type="PIRSR" id="PIRSR000382-2"/>
    </source>
</evidence>
<evidence type="ECO:0000259" key="15">
    <source>
        <dbReference type="Pfam" id="PF08267"/>
    </source>
</evidence>
<dbReference type="GO" id="GO:0009086">
    <property type="term" value="P:methionine biosynthetic process"/>
    <property type="evidence" value="ECO:0007669"/>
    <property type="project" value="UniProtKB-UniRule"/>
</dbReference>
<feature type="binding site" evidence="12">
    <location>
        <position position="649"/>
    </location>
    <ligand>
        <name>Zn(2+)</name>
        <dbReference type="ChEBI" id="CHEBI:29105"/>
        <label>1</label>
        <note>catalytic</note>
    </ligand>
</feature>